<dbReference type="CDD" id="cd00336">
    <property type="entry name" value="Ribosomal_L22"/>
    <property type="match status" value="1"/>
</dbReference>
<proteinExistence type="inferred from homology"/>
<dbReference type="Gene3D" id="3.90.470.10">
    <property type="entry name" value="Ribosomal protein L22/L17"/>
    <property type="match status" value="1"/>
</dbReference>
<evidence type="ECO:0000256" key="2">
    <source>
        <dbReference type="ARBA" id="ARBA00022980"/>
    </source>
</evidence>
<evidence type="ECO:0000313" key="8">
    <source>
        <dbReference type="Proteomes" id="UP000288716"/>
    </source>
</evidence>
<evidence type="ECO:0000256" key="6">
    <source>
        <dbReference type="RuleBase" id="RU004005"/>
    </source>
</evidence>
<dbReference type="PANTHER" id="PTHR13501">
    <property type="entry name" value="CHLOROPLAST 50S RIBOSOMAL PROTEIN L22-RELATED"/>
    <property type="match status" value="1"/>
</dbReference>
<evidence type="ECO:0000256" key="5">
    <source>
        <dbReference type="ARBA" id="ARBA00035506"/>
    </source>
</evidence>
<dbReference type="STRING" id="299467.A0A443SUI6"/>
<dbReference type="VEuPathDB" id="VectorBase:LDEU000848"/>
<dbReference type="EMBL" id="NCKV01000244">
    <property type="protein sequence ID" value="RWS31191.1"/>
    <property type="molecule type" value="Genomic_DNA"/>
</dbReference>
<dbReference type="Proteomes" id="UP000288716">
    <property type="component" value="Unassembled WGS sequence"/>
</dbReference>
<evidence type="ECO:0000256" key="1">
    <source>
        <dbReference type="ARBA" id="ARBA00009451"/>
    </source>
</evidence>
<dbReference type="AlphaFoldDB" id="A0A443SUI6"/>
<dbReference type="InterPro" id="IPR047867">
    <property type="entry name" value="Ribosomal_uL22_bac/org-type"/>
</dbReference>
<comment type="similarity">
    <text evidence="1 6">Belongs to the universal ribosomal protein uL22 family.</text>
</comment>
<dbReference type="InterPro" id="IPR001063">
    <property type="entry name" value="Ribosomal_uL22"/>
</dbReference>
<sequence length="203" mass="24108">MNRMVRSLLTVVSRVTPNITQKANTYMSPQFNPFCVPKRWPKENEVRFDPQSIDDPVRRATYCHYRDNIKYSPKKMWYVCVLIRGLSVDEAIKQLSFVKLKGALIAKEILEEAQQIALNEHNFEYKANMFIGECFCTKGLVVKGFRKHARYRMGEVRYFYTHFFVRLVEGPPPKYYFEPPPTGREKLQNYIEGIRKRNIKFTY</sequence>
<dbReference type="GO" id="GO:0005762">
    <property type="term" value="C:mitochondrial large ribosomal subunit"/>
    <property type="evidence" value="ECO:0007669"/>
    <property type="project" value="TreeGrafter"/>
</dbReference>
<evidence type="ECO:0000256" key="4">
    <source>
        <dbReference type="ARBA" id="ARBA00035286"/>
    </source>
</evidence>
<keyword evidence="3 6" id="KW-0687">Ribonucleoprotein</keyword>
<evidence type="ECO:0000313" key="7">
    <source>
        <dbReference type="EMBL" id="RWS31191.1"/>
    </source>
</evidence>
<dbReference type="SUPFAM" id="SSF54843">
    <property type="entry name" value="Ribosomal protein L22"/>
    <property type="match status" value="1"/>
</dbReference>
<evidence type="ECO:0000256" key="3">
    <source>
        <dbReference type="ARBA" id="ARBA00023274"/>
    </source>
</evidence>
<dbReference type="OrthoDB" id="416470at2759"/>
<gene>
    <name evidence="7" type="ORF">B4U80_06576</name>
</gene>
<dbReference type="Pfam" id="PF00237">
    <property type="entry name" value="Ribosomal_L22"/>
    <property type="match status" value="1"/>
</dbReference>
<dbReference type="GO" id="GO:0006412">
    <property type="term" value="P:translation"/>
    <property type="evidence" value="ECO:0007669"/>
    <property type="project" value="InterPro"/>
</dbReference>
<keyword evidence="8" id="KW-1185">Reference proteome</keyword>
<reference evidence="7 8" key="1">
    <citation type="journal article" date="2018" name="Gigascience">
        <title>Genomes of trombidid mites reveal novel predicted allergens and laterally-transferred genes associated with secondary metabolism.</title>
        <authorList>
            <person name="Dong X."/>
            <person name="Chaisiri K."/>
            <person name="Xia D."/>
            <person name="Armstrong S.D."/>
            <person name="Fang Y."/>
            <person name="Donnelly M.J."/>
            <person name="Kadowaki T."/>
            <person name="McGarry J.W."/>
            <person name="Darby A.C."/>
            <person name="Makepeace B.L."/>
        </authorList>
    </citation>
    <scope>NUCLEOTIDE SEQUENCE [LARGE SCALE GENOMIC DNA]</scope>
    <source>
        <strain evidence="7">UoL-UT</strain>
    </source>
</reference>
<protein>
    <recommendedName>
        <fullName evidence="4">Large ribosomal subunit protein uL22m</fullName>
    </recommendedName>
    <alternativeName>
        <fullName evidence="5">39S ribosomal protein L22, mitochondrial</fullName>
    </alternativeName>
</protein>
<comment type="caution">
    <text evidence="7">The sequence shown here is derived from an EMBL/GenBank/DDBJ whole genome shotgun (WGS) entry which is preliminary data.</text>
</comment>
<name>A0A443SUI6_9ACAR</name>
<accession>A0A443SUI6</accession>
<keyword evidence="2 6" id="KW-0689">Ribosomal protein</keyword>
<dbReference type="InterPro" id="IPR036394">
    <property type="entry name" value="Ribosomal_uL22_sf"/>
</dbReference>
<dbReference type="PANTHER" id="PTHR13501:SF8">
    <property type="entry name" value="LARGE RIBOSOMAL SUBUNIT PROTEIN UL22M"/>
    <property type="match status" value="1"/>
</dbReference>
<dbReference type="GO" id="GO:0003735">
    <property type="term" value="F:structural constituent of ribosome"/>
    <property type="evidence" value="ECO:0007669"/>
    <property type="project" value="InterPro"/>
</dbReference>
<organism evidence="7 8">
    <name type="scientific">Leptotrombidium deliense</name>
    <dbReference type="NCBI Taxonomy" id="299467"/>
    <lineage>
        <taxon>Eukaryota</taxon>
        <taxon>Metazoa</taxon>
        <taxon>Ecdysozoa</taxon>
        <taxon>Arthropoda</taxon>
        <taxon>Chelicerata</taxon>
        <taxon>Arachnida</taxon>
        <taxon>Acari</taxon>
        <taxon>Acariformes</taxon>
        <taxon>Trombidiformes</taxon>
        <taxon>Prostigmata</taxon>
        <taxon>Anystina</taxon>
        <taxon>Parasitengona</taxon>
        <taxon>Trombiculoidea</taxon>
        <taxon>Trombiculidae</taxon>
        <taxon>Leptotrombidium</taxon>
    </lineage>
</organism>